<dbReference type="GO" id="GO:0003677">
    <property type="term" value="F:DNA binding"/>
    <property type="evidence" value="ECO:0007669"/>
    <property type="project" value="UniProtKB-KW"/>
</dbReference>
<keyword evidence="1" id="KW-0238">DNA-binding</keyword>
<dbReference type="Gene3D" id="3.40.50.1390">
    <property type="entry name" value="Resolvase, N-terminal catalytic domain"/>
    <property type="match status" value="1"/>
</dbReference>
<dbReference type="Pfam" id="PF07508">
    <property type="entry name" value="Recombinase"/>
    <property type="match status" value="1"/>
</dbReference>
<dbReference type="SMART" id="SM00857">
    <property type="entry name" value="Resolvase"/>
    <property type="match status" value="1"/>
</dbReference>
<dbReference type="Gene3D" id="3.90.1750.20">
    <property type="entry name" value="Putative Large Serine Recombinase, Chain B, Domain 2"/>
    <property type="match status" value="1"/>
</dbReference>
<dbReference type="InterPro" id="IPR006119">
    <property type="entry name" value="Resolv_N"/>
</dbReference>
<dbReference type="STRING" id="1612149.SAMN05216324_1093"/>
<dbReference type="GO" id="GO:0000150">
    <property type="term" value="F:DNA strand exchange activity"/>
    <property type="evidence" value="ECO:0007669"/>
    <property type="project" value="InterPro"/>
</dbReference>
<evidence type="ECO:0000313" key="7">
    <source>
        <dbReference type="Proteomes" id="UP000182034"/>
    </source>
</evidence>
<dbReference type="PANTHER" id="PTHR30461">
    <property type="entry name" value="DNA-INVERTASE FROM LAMBDOID PROPHAGE"/>
    <property type="match status" value="1"/>
</dbReference>
<feature type="coiled-coil region" evidence="3">
    <location>
        <begin position="353"/>
        <end position="387"/>
    </location>
</feature>
<organism evidence="6 7">
    <name type="scientific">Chryseobacterium limigenitum</name>
    <dbReference type="NCBI Taxonomy" id="1612149"/>
    <lineage>
        <taxon>Bacteria</taxon>
        <taxon>Pseudomonadati</taxon>
        <taxon>Bacteroidota</taxon>
        <taxon>Flavobacteriia</taxon>
        <taxon>Flavobacteriales</taxon>
        <taxon>Weeksellaceae</taxon>
        <taxon>Chryseobacterium group</taxon>
        <taxon>Chryseobacterium</taxon>
    </lineage>
</organism>
<dbReference type="Pfam" id="PF00239">
    <property type="entry name" value="Resolvase"/>
    <property type="match status" value="1"/>
</dbReference>
<name>A0A1K2ISQ5_9FLAO</name>
<dbReference type="PROSITE" id="PS51737">
    <property type="entry name" value="RECOMBINASE_DNA_BIND"/>
    <property type="match status" value="1"/>
</dbReference>
<keyword evidence="7" id="KW-1185">Reference proteome</keyword>
<dbReference type="PANTHER" id="PTHR30461:SF2">
    <property type="entry name" value="SERINE RECOMBINASE PINE-RELATED"/>
    <property type="match status" value="1"/>
</dbReference>
<evidence type="ECO:0000256" key="3">
    <source>
        <dbReference type="SAM" id="Coils"/>
    </source>
</evidence>
<dbReference type="InterPro" id="IPR025827">
    <property type="entry name" value="Zn_ribbon_recom_dom"/>
</dbReference>
<dbReference type="PROSITE" id="PS51736">
    <property type="entry name" value="RECOMBINASES_3"/>
    <property type="match status" value="1"/>
</dbReference>
<dbReference type="InterPro" id="IPR038109">
    <property type="entry name" value="DNA_bind_recomb_sf"/>
</dbReference>
<dbReference type="Proteomes" id="UP000182034">
    <property type="component" value="Unassembled WGS sequence"/>
</dbReference>
<dbReference type="InterPro" id="IPR050639">
    <property type="entry name" value="SSR_resolvase"/>
</dbReference>
<dbReference type="InterPro" id="IPR011109">
    <property type="entry name" value="DNA_bind_recombinase_dom"/>
</dbReference>
<dbReference type="RefSeq" id="WP_072410397.1">
    <property type="nucleotide sequence ID" value="NZ_FPKW01000009.1"/>
</dbReference>
<feature type="domain" description="Recombinase" evidence="5">
    <location>
        <begin position="159"/>
        <end position="268"/>
    </location>
</feature>
<evidence type="ECO:0000313" key="6">
    <source>
        <dbReference type="EMBL" id="SFZ95224.1"/>
    </source>
</evidence>
<proteinExistence type="predicted"/>
<dbReference type="AlphaFoldDB" id="A0A1K2ISQ5"/>
<dbReference type="EMBL" id="FPKW01000009">
    <property type="protein sequence ID" value="SFZ95224.1"/>
    <property type="molecule type" value="Genomic_DNA"/>
</dbReference>
<dbReference type="InterPro" id="IPR036162">
    <property type="entry name" value="Resolvase-like_N_sf"/>
</dbReference>
<gene>
    <name evidence="6" type="ORF">SAMN05216324_1093</name>
</gene>
<evidence type="ECO:0000256" key="1">
    <source>
        <dbReference type="ARBA" id="ARBA00023125"/>
    </source>
</evidence>
<evidence type="ECO:0000256" key="2">
    <source>
        <dbReference type="ARBA" id="ARBA00023172"/>
    </source>
</evidence>
<evidence type="ECO:0000259" key="5">
    <source>
        <dbReference type="PROSITE" id="PS51737"/>
    </source>
</evidence>
<keyword evidence="2" id="KW-0233">DNA recombination</keyword>
<dbReference type="SUPFAM" id="SSF53041">
    <property type="entry name" value="Resolvase-like"/>
    <property type="match status" value="1"/>
</dbReference>
<dbReference type="CDD" id="cd00338">
    <property type="entry name" value="Ser_Recombinase"/>
    <property type="match status" value="1"/>
</dbReference>
<dbReference type="Pfam" id="PF13408">
    <property type="entry name" value="Zn_ribbon_recom"/>
    <property type="match status" value="1"/>
</dbReference>
<feature type="domain" description="Resolvase/invertase-type recombinase catalytic" evidence="4">
    <location>
        <begin position="3"/>
        <end position="152"/>
    </location>
</feature>
<dbReference type="OrthoDB" id="9815006at2"/>
<accession>A0A1K2ISQ5</accession>
<keyword evidence="3" id="KW-0175">Coiled coil</keyword>
<protein>
    <submittedName>
        <fullName evidence="6">Site-specific DNA recombinase</fullName>
    </submittedName>
</protein>
<sequence length="508" mass="59326">MENVIIYTRVSTAEQKNHGYSLRHQKEQLENYCMQKGLRIIAHYEEDHSAKNFSARPEFQKMLRFIQSNKNKVDALLFTKWDRFSRNTEASYSMIRKLREIDIEVNSIDQPLDLTQPDSKVLLAIYLTIPEVENLKISLRVKDGVRKANKEGAYTTTAPKGYLNTRNSEGKATLMPDPVTAPIVEAIFRDYGTGLYSAEEVREKYSKKLKISRNGFFCLLKNPAYMGKILIKATKKEDEMLVEGLHPALVDSETFERVQLILKGKYKPKFRTITEIDEALPLRGFLICPKCGKTLTGSGSKGRGGRNTFYYYHCTRYCGAREKARNVNALFEQLLSEMRIEEDQETVYKSILAEKFSEQYEDKQTTINSLHRERDNLQKRIEMAEDSFFERQIDAPTFNSMKQRIDNRLMEIKSVLKALQVKERYFDKHLREGVSFLQGIDTIYREGSAEIKKKIVQALFCEKLVYHENYFSTPVIEDTIEMILFRERRLRLLRIMDIQQVEEELIVH</sequence>
<evidence type="ECO:0000259" key="4">
    <source>
        <dbReference type="PROSITE" id="PS51736"/>
    </source>
</evidence>
<reference evidence="7" key="1">
    <citation type="submission" date="2016-10" db="EMBL/GenBank/DDBJ databases">
        <authorList>
            <person name="Varghese N."/>
            <person name="Submissions S."/>
        </authorList>
    </citation>
    <scope>NUCLEOTIDE SEQUENCE [LARGE SCALE GENOMIC DNA]</scope>
    <source>
        <strain evidence="7">SUR2</strain>
    </source>
</reference>